<evidence type="ECO:0000313" key="3">
    <source>
        <dbReference type="EMBL" id="SHO62158.1"/>
    </source>
</evidence>
<evidence type="ECO:0000313" key="4">
    <source>
        <dbReference type="Proteomes" id="UP000184609"/>
    </source>
</evidence>
<proteinExistence type="predicted"/>
<keyword evidence="3" id="KW-0346">Stress response</keyword>
<dbReference type="STRING" id="1073327.SAMN04488108_1930"/>
<evidence type="ECO:0000259" key="2">
    <source>
        <dbReference type="Pfam" id="PF03724"/>
    </source>
</evidence>
<dbReference type="EMBL" id="FRXN01000002">
    <property type="protein sequence ID" value="SHO62158.1"/>
    <property type="molecule type" value="Genomic_DNA"/>
</dbReference>
<dbReference type="PROSITE" id="PS51257">
    <property type="entry name" value="PROKAR_LIPOPROTEIN"/>
    <property type="match status" value="1"/>
</dbReference>
<dbReference type="RefSeq" id="WP_073571553.1">
    <property type="nucleotide sequence ID" value="NZ_FRXN01000002.1"/>
</dbReference>
<feature type="signal peptide" evidence="1">
    <location>
        <begin position="1"/>
        <end position="22"/>
    </location>
</feature>
<feature type="domain" description="DUF306" evidence="2">
    <location>
        <begin position="25"/>
        <end position="134"/>
    </location>
</feature>
<evidence type="ECO:0000256" key="1">
    <source>
        <dbReference type="SAM" id="SignalP"/>
    </source>
</evidence>
<reference evidence="4" key="1">
    <citation type="submission" date="2016-12" db="EMBL/GenBank/DDBJ databases">
        <authorList>
            <person name="Varghese N."/>
            <person name="Submissions S."/>
        </authorList>
    </citation>
    <scope>NUCLEOTIDE SEQUENCE [LARGE SCALE GENOMIC DNA]</scope>
    <source>
        <strain evidence="4">DSM 25035</strain>
    </source>
</reference>
<dbReference type="InterPro" id="IPR038670">
    <property type="entry name" value="HslJ-like_sf"/>
</dbReference>
<dbReference type="OrthoDB" id="5348860at2"/>
<feature type="chain" id="PRO_5012048596" evidence="1">
    <location>
        <begin position="23"/>
        <end position="134"/>
    </location>
</feature>
<dbReference type="Gene3D" id="2.40.128.270">
    <property type="match status" value="1"/>
</dbReference>
<dbReference type="Pfam" id="PF03724">
    <property type="entry name" value="META"/>
    <property type="match status" value="1"/>
</dbReference>
<dbReference type="InterPro" id="IPR053147">
    <property type="entry name" value="Hsp_HslJ-like"/>
</dbReference>
<organism evidence="3 4">
    <name type="scientific">Algoriphagus zhangzhouensis</name>
    <dbReference type="NCBI Taxonomy" id="1073327"/>
    <lineage>
        <taxon>Bacteria</taxon>
        <taxon>Pseudomonadati</taxon>
        <taxon>Bacteroidota</taxon>
        <taxon>Cytophagia</taxon>
        <taxon>Cytophagales</taxon>
        <taxon>Cyclobacteriaceae</taxon>
        <taxon>Algoriphagus</taxon>
    </lineage>
</organism>
<keyword evidence="4" id="KW-1185">Reference proteome</keyword>
<dbReference type="PANTHER" id="PTHR35535:SF1">
    <property type="entry name" value="HEAT SHOCK PROTEIN HSLJ"/>
    <property type="match status" value="1"/>
</dbReference>
<sequence>MKNLLYLSALLFIFSCSSKSFPDAKWEGKHWTLVEISGIPVQTSGSEKDAHLVFDSRDKEVTGSGGCNQIFGPYEIDKKNVLRFGEMGATRMACQDSPFENKFLETLKSVRYYEYSEGELLLKNGDKKVILKFQ</sequence>
<dbReference type="Proteomes" id="UP000184609">
    <property type="component" value="Unassembled WGS sequence"/>
</dbReference>
<accession>A0A1M7ZB75</accession>
<name>A0A1M7ZB75_9BACT</name>
<protein>
    <submittedName>
        <fullName evidence="3">Heat shock protein HslJ</fullName>
    </submittedName>
</protein>
<dbReference type="InterPro" id="IPR005184">
    <property type="entry name" value="DUF306_Meta_HslJ"/>
</dbReference>
<gene>
    <name evidence="3" type="ORF">SAMN04488108_1930</name>
</gene>
<dbReference type="AlphaFoldDB" id="A0A1M7ZB75"/>
<dbReference type="PANTHER" id="PTHR35535">
    <property type="entry name" value="HEAT SHOCK PROTEIN HSLJ"/>
    <property type="match status" value="1"/>
</dbReference>
<keyword evidence="1" id="KW-0732">Signal</keyword>